<dbReference type="CDD" id="cd04283">
    <property type="entry name" value="ZnMc_hatching_enzyme"/>
    <property type="match status" value="1"/>
</dbReference>
<keyword evidence="1 12" id="KW-0645">Protease</keyword>
<comment type="cofactor">
    <cofactor evidence="12 13">
        <name>Zn(2+)</name>
        <dbReference type="ChEBI" id="CHEBI:29105"/>
    </cofactor>
    <text evidence="12 13">Binds 1 zinc ion per subunit.</text>
</comment>
<organism evidence="15 16">
    <name type="scientific">Gouania willdenowi</name>
    <name type="common">Blunt-snouted clingfish</name>
    <name type="synonym">Lepadogaster willdenowi</name>
    <dbReference type="NCBI Taxonomy" id="441366"/>
    <lineage>
        <taxon>Eukaryota</taxon>
        <taxon>Metazoa</taxon>
        <taxon>Chordata</taxon>
        <taxon>Craniata</taxon>
        <taxon>Vertebrata</taxon>
        <taxon>Euteleostomi</taxon>
        <taxon>Actinopterygii</taxon>
        <taxon>Neopterygii</taxon>
        <taxon>Teleostei</taxon>
        <taxon>Neoteleostei</taxon>
        <taxon>Acanthomorphata</taxon>
        <taxon>Ovalentaria</taxon>
        <taxon>Blenniimorphae</taxon>
        <taxon>Blenniiformes</taxon>
        <taxon>Gobiesocoidei</taxon>
        <taxon>Gobiesocidae</taxon>
        <taxon>Gobiesocinae</taxon>
        <taxon>Gouania</taxon>
    </lineage>
</organism>
<name>A0A8C5D5N0_GOUWI</name>
<sequence length="271" mass="31170">QLKLLTEKMTLSASLLMLLLLSLSHANPLTEEEEQDEEADQSMEDVSYSILKVNNETSELLVEGDLIPPKTRNAIRCWSNSCLWQKGRDGKVTIAYTLSRQFTGREVQTIERGLRSFHSSSCIRFVPRSNQYDYIRIESQNGCYSSLGRQGGAQILSLNKHGCLYHSTVQHEVLHALGFRHEHNRSDRDRYVNIMWQNIDRQMAYNFDKQNTNNQNTPYDYTSVMHYGPTAFSIDGWKQTIVPFPNANVPIGQSRGMSRIDVKRLNLLYNC</sequence>
<evidence type="ECO:0000256" key="1">
    <source>
        <dbReference type="ARBA" id="ARBA00022670"/>
    </source>
</evidence>
<evidence type="ECO:0000259" key="14">
    <source>
        <dbReference type="PROSITE" id="PS51864"/>
    </source>
</evidence>
<feature type="signal peptide" evidence="13">
    <location>
        <begin position="1"/>
        <end position="26"/>
    </location>
</feature>
<dbReference type="InterPro" id="IPR001506">
    <property type="entry name" value="Peptidase_M12A"/>
</dbReference>
<evidence type="ECO:0000256" key="5">
    <source>
        <dbReference type="ARBA" id="ARBA00022833"/>
    </source>
</evidence>
<protein>
    <recommendedName>
        <fullName evidence="13">Metalloendopeptidase</fullName>
        <ecNumber evidence="13">3.4.24.-</ecNumber>
    </recommendedName>
</protein>
<dbReference type="Ensembl" id="ENSGWIT00000000366.1">
    <property type="protein sequence ID" value="ENSGWIP00000000329.1"/>
    <property type="gene ID" value="ENSGWIG00000000227.1"/>
</dbReference>
<dbReference type="AlphaFoldDB" id="A0A8C5D5N0"/>
<evidence type="ECO:0000256" key="6">
    <source>
        <dbReference type="ARBA" id="ARBA00023049"/>
    </source>
</evidence>
<keyword evidence="8" id="KW-1015">Disulfide bond</keyword>
<dbReference type="InterPro" id="IPR034039">
    <property type="entry name" value="ZnMP_hatching_enz"/>
</dbReference>
<dbReference type="EC" id="3.4.24.-" evidence="13"/>
<dbReference type="Proteomes" id="UP000694680">
    <property type="component" value="Chromosome 3"/>
</dbReference>
<accession>A0A8C5D5N0</accession>
<dbReference type="InterPro" id="IPR006026">
    <property type="entry name" value="Peptidase_Metallo"/>
</dbReference>
<keyword evidence="9" id="KW-0325">Glycoprotein</keyword>
<evidence type="ECO:0000256" key="2">
    <source>
        <dbReference type="ARBA" id="ARBA00022723"/>
    </source>
</evidence>
<evidence type="ECO:0000256" key="12">
    <source>
        <dbReference type="PROSITE-ProRule" id="PRU01211"/>
    </source>
</evidence>
<evidence type="ECO:0000256" key="9">
    <source>
        <dbReference type="ARBA" id="ARBA00023180"/>
    </source>
</evidence>
<evidence type="ECO:0000256" key="8">
    <source>
        <dbReference type="ARBA" id="ARBA00023157"/>
    </source>
</evidence>
<keyword evidence="2 12" id="KW-0479">Metal-binding</keyword>
<feature type="active site" evidence="12">
    <location>
        <position position="172"/>
    </location>
</feature>
<gene>
    <name evidence="15" type="primary">LOC114455427</name>
</gene>
<dbReference type="GO" id="GO:0006508">
    <property type="term" value="P:proteolysis"/>
    <property type="evidence" value="ECO:0007669"/>
    <property type="project" value="UniProtKB-KW"/>
</dbReference>
<feature type="domain" description="Peptidase M12A" evidence="14">
    <location>
        <begin position="73"/>
        <end position="271"/>
    </location>
</feature>
<dbReference type="SMART" id="SM00235">
    <property type="entry name" value="ZnMc"/>
    <property type="match status" value="1"/>
</dbReference>
<comment type="subcellular location">
    <subcellularLocation>
        <location evidence="11">Zymogen granule</location>
    </subcellularLocation>
</comment>
<dbReference type="PANTHER" id="PTHR10127">
    <property type="entry name" value="DISCOIDIN, CUB, EGF, LAMININ , AND ZINC METALLOPROTEASE DOMAIN CONTAINING"/>
    <property type="match status" value="1"/>
</dbReference>
<keyword evidence="3 13" id="KW-0732">Signal</keyword>
<evidence type="ECO:0000256" key="11">
    <source>
        <dbReference type="ARBA" id="ARBA00024324"/>
    </source>
</evidence>
<dbReference type="PROSITE" id="PS51864">
    <property type="entry name" value="ASTACIN"/>
    <property type="match status" value="1"/>
</dbReference>
<evidence type="ECO:0000313" key="16">
    <source>
        <dbReference type="Proteomes" id="UP000694680"/>
    </source>
</evidence>
<evidence type="ECO:0000256" key="13">
    <source>
        <dbReference type="RuleBase" id="RU361183"/>
    </source>
</evidence>
<evidence type="ECO:0000313" key="15">
    <source>
        <dbReference type="Ensembl" id="ENSGWIP00000000329.1"/>
    </source>
</evidence>
<dbReference type="SUPFAM" id="SSF55486">
    <property type="entry name" value="Metalloproteases ('zincins'), catalytic domain"/>
    <property type="match status" value="1"/>
</dbReference>
<comment type="caution">
    <text evidence="12">Lacks conserved residue(s) required for the propagation of feature annotation.</text>
</comment>
<keyword evidence="4 12" id="KW-0378">Hydrolase</keyword>
<feature type="binding site" evidence="12">
    <location>
        <position position="171"/>
    </location>
    <ligand>
        <name>Zn(2+)</name>
        <dbReference type="ChEBI" id="CHEBI:29105"/>
        <note>catalytic</note>
    </ligand>
</feature>
<keyword evidence="16" id="KW-1185">Reference proteome</keyword>
<keyword evidence="5 12" id="KW-0862">Zinc</keyword>
<feature type="chain" id="PRO_5034263045" description="Metalloendopeptidase" evidence="13">
    <location>
        <begin position="27"/>
        <end position="271"/>
    </location>
</feature>
<dbReference type="InterPro" id="IPR024079">
    <property type="entry name" value="MetalloPept_cat_dom_sf"/>
</dbReference>
<dbReference type="PANTHER" id="PTHR10127:SF839">
    <property type="entry name" value="HATCHING ENZYME 1.2-RELATED"/>
    <property type="match status" value="1"/>
</dbReference>
<reference evidence="15" key="1">
    <citation type="submission" date="2020-06" db="EMBL/GenBank/DDBJ databases">
        <authorList>
            <consortium name="Wellcome Sanger Institute Data Sharing"/>
        </authorList>
    </citation>
    <scope>NUCLEOTIDE SEQUENCE [LARGE SCALE GENOMIC DNA]</scope>
</reference>
<dbReference type="GO" id="GO:0004222">
    <property type="term" value="F:metalloendopeptidase activity"/>
    <property type="evidence" value="ECO:0007669"/>
    <property type="project" value="UniProtKB-UniRule"/>
</dbReference>
<keyword evidence="10" id="KW-0968">Cytoplasmic vesicle</keyword>
<keyword evidence="6 12" id="KW-0482">Metalloprotease</keyword>
<dbReference type="GO" id="GO:0042588">
    <property type="term" value="C:zymogen granule"/>
    <property type="evidence" value="ECO:0007669"/>
    <property type="project" value="UniProtKB-SubCell"/>
</dbReference>
<proteinExistence type="predicted"/>
<feature type="binding site" evidence="12">
    <location>
        <position position="175"/>
    </location>
    <ligand>
        <name>Zn(2+)</name>
        <dbReference type="ChEBI" id="CHEBI:29105"/>
        <note>catalytic</note>
    </ligand>
</feature>
<evidence type="ECO:0000256" key="10">
    <source>
        <dbReference type="ARBA" id="ARBA00023329"/>
    </source>
</evidence>
<dbReference type="Pfam" id="PF01400">
    <property type="entry name" value="Astacin"/>
    <property type="match status" value="1"/>
</dbReference>
<dbReference type="GO" id="GO:0008270">
    <property type="term" value="F:zinc ion binding"/>
    <property type="evidence" value="ECO:0007669"/>
    <property type="project" value="UniProtKB-UniRule"/>
</dbReference>
<reference evidence="15" key="2">
    <citation type="submission" date="2025-08" db="UniProtKB">
        <authorList>
            <consortium name="Ensembl"/>
        </authorList>
    </citation>
    <scope>IDENTIFICATION</scope>
</reference>
<evidence type="ECO:0000256" key="3">
    <source>
        <dbReference type="ARBA" id="ARBA00022729"/>
    </source>
</evidence>
<feature type="binding site" evidence="12">
    <location>
        <position position="181"/>
    </location>
    <ligand>
        <name>Zn(2+)</name>
        <dbReference type="ChEBI" id="CHEBI:29105"/>
        <note>catalytic</note>
    </ligand>
</feature>
<dbReference type="PRINTS" id="PR00480">
    <property type="entry name" value="ASTACIN"/>
</dbReference>
<keyword evidence="7" id="KW-0865">Zymogen</keyword>
<dbReference type="Gene3D" id="3.40.390.10">
    <property type="entry name" value="Collagenase (Catalytic Domain)"/>
    <property type="match status" value="1"/>
</dbReference>
<reference evidence="15" key="3">
    <citation type="submission" date="2025-09" db="UniProtKB">
        <authorList>
            <consortium name="Ensembl"/>
        </authorList>
    </citation>
    <scope>IDENTIFICATION</scope>
</reference>
<dbReference type="FunFam" id="3.40.390.10:FF:000040">
    <property type="entry name" value="Metalloendopeptidase"/>
    <property type="match status" value="1"/>
</dbReference>
<evidence type="ECO:0000256" key="7">
    <source>
        <dbReference type="ARBA" id="ARBA00023145"/>
    </source>
</evidence>
<evidence type="ECO:0000256" key="4">
    <source>
        <dbReference type="ARBA" id="ARBA00022801"/>
    </source>
</evidence>